<protein>
    <submittedName>
        <fullName evidence="2">Dioxygenase</fullName>
    </submittedName>
</protein>
<comment type="caution">
    <text evidence="2">The sequence shown here is derived from an EMBL/GenBank/DDBJ whole genome shotgun (WGS) entry which is preliminary data.</text>
</comment>
<feature type="domain" description="Glyoxalase/fosfomycin resistance/dioxygenase" evidence="1">
    <location>
        <begin position="7"/>
        <end position="125"/>
    </location>
</feature>
<dbReference type="Gene3D" id="3.10.180.10">
    <property type="entry name" value="2,3-Dihydroxybiphenyl 1,2-Dioxygenase, domain 1"/>
    <property type="match status" value="1"/>
</dbReference>
<proteinExistence type="predicted"/>
<reference evidence="2" key="2">
    <citation type="submission" date="2020-09" db="EMBL/GenBank/DDBJ databases">
        <authorList>
            <person name="Sun Q."/>
            <person name="Kim S."/>
        </authorList>
    </citation>
    <scope>NUCLEOTIDE SEQUENCE</scope>
    <source>
        <strain evidence="2">KCTC 42731</strain>
    </source>
</reference>
<dbReference type="SUPFAM" id="SSF54593">
    <property type="entry name" value="Glyoxalase/Bleomycin resistance protein/Dihydroxybiphenyl dioxygenase"/>
    <property type="match status" value="1"/>
</dbReference>
<keyword evidence="3" id="KW-1185">Reference proteome</keyword>
<dbReference type="AlphaFoldDB" id="A0A919BPV0"/>
<dbReference type="InterPro" id="IPR029068">
    <property type="entry name" value="Glyas_Bleomycin-R_OHBP_Dase"/>
</dbReference>
<organism evidence="2 3">
    <name type="scientific">Thalassotalea marina</name>
    <dbReference type="NCBI Taxonomy" id="1673741"/>
    <lineage>
        <taxon>Bacteria</taxon>
        <taxon>Pseudomonadati</taxon>
        <taxon>Pseudomonadota</taxon>
        <taxon>Gammaproteobacteria</taxon>
        <taxon>Alteromonadales</taxon>
        <taxon>Colwelliaceae</taxon>
        <taxon>Thalassotalea</taxon>
    </lineage>
</organism>
<reference evidence="2" key="1">
    <citation type="journal article" date="2014" name="Int. J. Syst. Evol. Microbiol.">
        <title>Complete genome sequence of Corynebacterium casei LMG S-19264T (=DSM 44701T), isolated from a smear-ripened cheese.</title>
        <authorList>
            <consortium name="US DOE Joint Genome Institute (JGI-PGF)"/>
            <person name="Walter F."/>
            <person name="Albersmeier A."/>
            <person name="Kalinowski J."/>
            <person name="Ruckert C."/>
        </authorList>
    </citation>
    <scope>NUCLEOTIDE SEQUENCE</scope>
    <source>
        <strain evidence="2">KCTC 42731</strain>
    </source>
</reference>
<evidence type="ECO:0000259" key="1">
    <source>
        <dbReference type="Pfam" id="PF00903"/>
    </source>
</evidence>
<dbReference type="EMBL" id="BNCK01000008">
    <property type="protein sequence ID" value="GHG01513.1"/>
    <property type="molecule type" value="Genomic_DNA"/>
</dbReference>
<evidence type="ECO:0000313" key="2">
    <source>
        <dbReference type="EMBL" id="GHG01513.1"/>
    </source>
</evidence>
<evidence type="ECO:0000313" key="3">
    <source>
        <dbReference type="Proteomes" id="UP000623842"/>
    </source>
</evidence>
<dbReference type="GO" id="GO:0051213">
    <property type="term" value="F:dioxygenase activity"/>
    <property type="evidence" value="ECO:0007669"/>
    <property type="project" value="UniProtKB-KW"/>
</dbReference>
<keyword evidence="2" id="KW-0560">Oxidoreductase</keyword>
<dbReference type="PANTHER" id="PTHR39434">
    <property type="match status" value="1"/>
</dbReference>
<dbReference type="InterPro" id="IPR004360">
    <property type="entry name" value="Glyas_Fos-R_dOase_dom"/>
</dbReference>
<accession>A0A919BPV0</accession>
<gene>
    <name evidence="2" type="ORF">GCM10017161_32800</name>
</gene>
<dbReference type="RefSeq" id="WP_189772852.1">
    <property type="nucleotide sequence ID" value="NZ_BNCK01000008.1"/>
</dbReference>
<dbReference type="Pfam" id="PF00903">
    <property type="entry name" value="Glyoxalase"/>
    <property type="match status" value="1"/>
</dbReference>
<name>A0A919BPV0_9GAMM</name>
<keyword evidence="2" id="KW-0223">Dioxygenase</keyword>
<dbReference type="PANTHER" id="PTHR39434:SF1">
    <property type="entry name" value="VOC DOMAIN-CONTAINING PROTEIN"/>
    <property type="match status" value="1"/>
</dbReference>
<dbReference type="Proteomes" id="UP000623842">
    <property type="component" value="Unassembled WGS sequence"/>
</dbReference>
<sequence>MIRSRFHLAFNVNDIESTRKFYIDILGCQAGQSTDEWLDFNFFGHQVSAHVGVIAATTQGQVDDLTVPTPHFGCLLTEQDFSALIASIDENNLPYMYAPQIRYAGKKYEQKNFFIKDFSGNVLEFKCYKHDDAVFM</sequence>